<dbReference type="OrthoDB" id="415825at2759"/>
<evidence type="ECO:0000313" key="1">
    <source>
        <dbReference type="EMBL" id="RDB27532.1"/>
    </source>
</evidence>
<organism evidence="1 2">
    <name type="scientific">Hypsizygus marmoreus</name>
    <name type="common">White beech mushroom</name>
    <name type="synonym">Agaricus marmoreus</name>
    <dbReference type="NCBI Taxonomy" id="39966"/>
    <lineage>
        <taxon>Eukaryota</taxon>
        <taxon>Fungi</taxon>
        <taxon>Dikarya</taxon>
        <taxon>Basidiomycota</taxon>
        <taxon>Agaricomycotina</taxon>
        <taxon>Agaricomycetes</taxon>
        <taxon>Agaricomycetidae</taxon>
        <taxon>Agaricales</taxon>
        <taxon>Tricholomatineae</taxon>
        <taxon>Lyophyllaceae</taxon>
        <taxon>Hypsizygus</taxon>
    </lineage>
</organism>
<reference evidence="1" key="1">
    <citation type="submission" date="2018-04" db="EMBL/GenBank/DDBJ databases">
        <title>Whole genome sequencing of Hypsizygus marmoreus.</title>
        <authorList>
            <person name="Choi I.-G."/>
            <person name="Min B."/>
            <person name="Kim J.-G."/>
            <person name="Kim S."/>
            <person name="Oh Y.-L."/>
            <person name="Kong W.-S."/>
            <person name="Park H."/>
            <person name="Jeong J."/>
            <person name="Song E.-S."/>
        </authorList>
    </citation>
    <scope>NUCLEOTIDE SEQUENCE [LARGE SCALE GENOMIC DNA]</scope>
    <source>
        <strain evidence="1">51987-8</strain>
    </source>
</reference>
<proteinExistence type="predicted"/>
<accession>A0A369K1R7</accession>
<sequence>MKLFALAWVGGSVSHIFGVDVLKAPDRSLYCCLGSSLLILFLLASSFESKPYEELNRIQNFVTYHTQDVYMKGATHRGPDYALVSKVYHKAIKVSQDGDFKANILYEYFPLRKTSTIPCGTTTFCRDPISSVLVLRSFFEPTKA</sequence>
<name>A0A369K1R7_HYPMA</name>
<gene>
    <name evidence="1" type="ORF">Hypma_003780</name>
</gene>
<dbReference type="AlphaFoldDB" id="A0A369K1R7"/>
<protein>
    <submittedName>
        <fullName evidence="1">Uncharacterized protein</fullName>
    </submittedName>
</protein>
<dbReference type="Proteomes" id="UP000076154">
    <property type="component" value="Unassembled WGS sequence"/>
</dbReference>
<dbReference type="EMBL" id="LUEZ02000015">
    <property type="protein sequence ID" value="RDB27532.1"/>
    <property type="molecule type" value="Genomic_DNA"/>
</dbReference>
<comment type="caution">
    <text evidence="1">The sequence shown here is derived from an EMBL/GenBank/DDBJ whole genome shotgun (WGS) entry which is preliminary data.</text>
</comment>
<dbReference type="STRING" id="39966.A0A369K1R7"/>
<dbReference type="InParanoid" id="A0A369K1R7"/>
<keyword evidence="2" id="KW-1185">Reference proteome</keyword>
<evidence type="ECO:0000313" key="2">
    <source>
        <dbReference type="Proteomes" id="UP000076154"/>
    </source>
</evidence>